<accession>A0A1T4M5H2</accession>
<dbReference type="EMBL" id="FUWS01000002">
    <property type="protein sequence ID" value="SJZ62161.1"/>
    <property type="molecule type" value="Genomic_DNA"/>
</dbReference>
<evidence type="ECO:0000313" key="1">
    <source>
        <dbReference type="EMBL" id="SJZ62161.1"/>
    </source>
</evidence>
<dbReference type="STRING" id="1122192.SAMN02745673_00955"/>
<evidence type="ECO:0000313" key="2">
    <source>
        <dbReference type="Proteomes" id="UP000190637"/>
    </source>
</evidence>
<dbReference type="OrthoDB" id="3482518at2"/>
<name>A0A1T4M5H2_9ACTN</name>
<dbReference type="Proteomes" id="UP000190637">
    <property type="component" value="Unassembled WGS sequence"/>
</dbReference>
<keyword evidence="2" id="KW-1185">Reference proteome</keyword>
<sequence>MRVGRTRQRCGVDGCEWCAGAGRPCRFCAGTRRWRPERPLRDADGVIGWVRVEEECRMCGGTGREHNPLDAPAAGSR</sequence>
<reference evidence="1 2" key="1">
    <citation type="submission" date="2017-02" db="EMBL/GenBank/DDBJ databases">
        <authorList>
            <person name="Peterson S.W."/>
        </authorList>
    </citation>
    <scope>NUCLEOTIDE SEQUENCE [LARGE SCALE GENOMIC DNA]</scope>
    <source>
        <strain evidence="1 2">DSM 45154</strain>
    </source>
</reference>
<dbReference type="AlphaFoldDB" id="A0A1T4M5H2"/>
<gene>
    <name evidence="1" type="ORF">SAMN02745673_00955</name>
</gene>
<organism evidence="1 2">
    <name type="scientific">Marinactinospora thermotolerans DSM 45154</name>
    <dbReference type="NCBI Taxonomy" id="1122192"/>
    <lineage>
        <taxon>Bacteria</taxon>
        <taxon>Bacillati</taxon>
        <taxon>Actinomycetota</taxon>
        <taxon>Actinomycetes</taxon>
        <taxon>Streptosporangiales</taxon>
        <taxon>Nocardiopsidaceae</taxon>
        <taxon>Marinactinospora</taxon>
    </lineage>
</organism>
<protein>
    <submittedName>
        <fullName evidence="1">Uncharacterized protein</fullName>
    </submittedName>
</protein>
<proteinExistence type="predicted"/>